<evidence type="ECO:0000256" key="8">
    <source>
        <dbReference type="ARBA" id="ARBA00023136"/>
    </source>
</evidence>
<dbReference type="Pfam" id="PF00999">
    <property type="entry name" value="Na_H_Exchanger"/>
    <property type="match status" value="1"/>
</dbReference>
<keyword evidence="2" id="KW-0813">Transport</keyword>
<dbReference type="GO" id="GO:1902600">
    <property type="term" value="P:proton transmembrane transport"/>
    <property type="evidence" value="ECO:0007669"/>
    <property type="project" value="InterPro"/>
</dbReference>
<organism evidence="11 12">
    <name type="scientific">Eremococcus coleocola ACS-139-V-Col8</name>
    <dbReference type="NCBI Taxonomy" id="908337"/>
    <lineage>
        <taxon>Bacteria</taxon>
        <taxon>Bacillati</taxon>
        <taxon>Bacillota</taxon>
        <taxon>Bacilli</taxon>
        <taxon>Lactobacillales</taxon>
        <taxon>Aerococcaceae</taxon>
        <taxon>Eremococcus</taxon>
    </lineage>
</organism>
<keyword evidence="12" id="KW-1185">Reference proteome</keyword>
<keyword evidence="4" id="KW-1003">Cell membrane</keyword>
<feature type="transmembrane region" description="Helical" evidence="9">
    <location>
        <begin position="57"/>
        <end position="75"/>
    </location>
</feature>
<evidence type="ECO:0000256" key="5">
    <source>
        <dbReference type="ARBA" id="ARBA00022692"/>
    </source>
</evidence>
<feature type="transmembrane region" description="Helical" evidence="9">
    <location>
        <begin position="211"/>
        <end position="244"/>
    </location>
</feature>
<dbReference type="Gene3D" id="3.30.70.1450">
    <property type="entry name" value="Regulator of K+ conductance, C-terminal domain"/>
    <property type="match status" value="2"/>
</dbReference>
<dbReference type="Gene3D" id="1.20.1530.20">
    <property type="match status" value="1"/>
</dbReference>
<gene>
    <name evidence="11" type="ORF">HMPREF9257_1602</name>
</gene>
<dbReference type="OrthoDB" id="9810759at2"/>
<reference evidence="11 12" key="1">
    <citation type="submission" date="2010-10" db="EMBL/GenBank/DDBJ databases">
        <authorList>
            <person name="Durkin A.S."/>
            <person name="Madupu R."/>
            <person name="Torralba M."/>
            <person name="Gillis M."/>
            <person name="Methe B."/>
            <person name="Sutton G."/>
            <person name="Nelson K.E."/>
        </authorList>
    </citation>
    <scope>NUCLEOTIDE SEQUENCE [LARGE SCALE GENOMIC DNA]</scope>
    <source>
        <strain evidence="11 12">ACS-139-V-Col8</strain>
    </source>
</reference>
<feature type="transmembrane region" description="Helical" evidence="9">
    <location>
        <begin position="112"/>
        <end position="131"/>
    </location>
</feature>
<name>E4KPW3_9LACT</name>
<dbReference type="GO" id="GO:0005886">
    <property type="term" value="C:plasma membrane"/>
    <property type="evidence" value="ECO:0007669"/>
    <property type="project" value="UniProtKB-SubCell"/>
</dbReference>
<dbReference type="AlphaFoldDB" id="E4KPW3"/>
<keyword evidence="5 9" id="KW-0812">Transmembrane</keyword>
<feature type="domain" description="RCK C-terminal" evidence="10">
    <location>
        <begin position="472"/>
        <end position="528"/>
    </location>
</feature>
<evidence type="ECO:0000256" key="2">
    <source>
        <dbReference type="ARBA" id="ARBA00022448"/>
    </source>
</evidence>
<evidence type="ECO:0000256" key="4">
    <source>
        <dbReference type="ARBA" id="ARBA00022475"/>
    </source>
</evidence>
<comment type="subcellular location">
    <subcellularLocation>
        <location evidence="1">Cell membrane</location>
        <topology evidence="1">Multi-pass membrane protein</topology>
    </subcellularLocation>
</comment>
<feature type="transmembrane region" description="Helical" evidence="9">
    <location>
        <begin position="256"/>
        <end position="278"/>
    </location>
</feature>
<dbReference type="GO" id="GO:0008324">
    <property type="term" value="F:monoatomic cation transmembrane transporter activity"/>
    <property type="evidence" value="ECO:0007669"/>
    <property type="project" value="InterPro"/>
</dbReference>
<evidence type="ECO:0000259" key="10">
    <source>
        <dbReference type="PROSITE" id="PS51202"/>
    </source>
</evidence>
<dbReference type="PROSITE" id="PS51202">
    <property type="entry name" value="RCK_C"/>
    <property type="match status" value="2"/>
</dbReference>
<feature type="transmembrane region" description="Helical" evidence="9">
    <location>
        <begin position="352"/>
        <end position="374"/>
    </location>
</feature>
<dbReference type="GO" id="GO:0015297">
    <property type="term" value="F:antiporter activity"/>
    <property type="evidence" value="ECO:0007669"/>
    <property type="project" value="UniProtKB-KW"/>
</dbReference>
<dbReference type="InterPro" id="IPR036721">
    <property type="entry name" value="RCK_C_sf"/>
</dbReference>
<evidence type="ECO:0000313" key="11">
    <source>
        <dbReference type="EMBL" id="EFR31376.1"/>
    </source>
</evidence>
<dbReference type="PANTHER" id="PTHR32507">
    <property type="entry name" value="NA(+)/H(+) ANTIPORTER 1"/>
    <property type="match status" value="1"/>
</dbReference>
<dbReference type="NCBIfam" id="NF003716">
    <property type="entry name" value="PRK05326.1-3"/>
    <property type="match status" value="1"/>
</dbReference>
<dbReference type="EMBL" id="AENN01000015">
    <property type="protein sequence ID" value="EFR31376.1"/>
    <property type="molecule type" value="Genomic_DNA"/>
</dbReference>
<protein>
    <submittedName>
        <fullName evidence="11">Potassium/proton antiporter</fullName>
    </submittedName>
</protein>
<dbReference type="Pfam" id="PF02080">
    <property type="entry name" value="TrkA_C"/>
    <property type="match status" value="2"/>
</dbReference>
<feature type="transmembrane region" description="Helical" evidence="9">
    <location>
        <begin position="290"/>
        <end position="311"/>
    </location>
</feature>
<comment type="caution">
    <text evidence="11">The sequence shown here is derived from an EMBL/GenBank/DDBJ whole genome shotgun (WGS) entry which is preliminary data.</text>
</comment>
<proteinExistence type="predicted"/>
<keyword evidence="7" id="KW-0406">Ion transport</keyword>
<dbReference type="SUPFAM" id="SSF116726">
    <property type="entry name" value="TrkA C-terminal domain-like"/>
    <property type="match status" value="2"/>
</dbReference>
<dbReference type="Proteomes" id="UP000005990">
    <property type="component" value="Unassembled WGS sequence"/>
</dbReference>
<feature type="transmembrane region" description="Helical" evidence="9">
    <location>
        <begin position="26"/>
        <end position="45"/>
    </location>
</feature>
<dbReference type="PANTHER" id="PTHR32507:SF7">
    <property type="entry name" value="K(+)_H(+) ANTIPORTER NHAP2"/>
    <property type="match status" value="1"/>
</dbReference>
<dbReference type="InterPro" id="IPR006037">
    <property type="entry name" value="RCK_C"/>
</dbReference>
<dbReference type="RefSeq" id="WP_006418579.1">
    <property type="nucleotide sequence ID" value="NZ_AENN01000015.1"/>
</dbReference>
<dbReference type="STRING" id="908337.HMPREF9257_1602"/>
<keyword evidence="3" id="KW-0050">Antiport</keyword>
<evidence type="ECO:0000313" key="12">
    <source>
        <dbReference type="Proteomes" id="UP000005990"/>
    </source>
</evidence>
<dbReference type="NCBIfam" id="NF003715">
    <property type="entry name" value="PRK05326.1-2"/>
    <property type="match status" value="1"/>
</dbReference>
<keyword evidence="8 9" id="KW-0472">Membrane</keyword>
<dbReference type="InterPro" id="IPR038770">
    <property type="entry name" value="Na+/solute_symporter_sf"/>
</dbReference>
<keyword evidence="6 9" id="KW-1133">Transmembrane helix</keyword>
<evidence type="ECO:0000256" key="7">
    <source>
        <dbReference type="ARBA" id="ARBA00023065"/>
    </source>
</evidence>
<feature type="transmembrane region" description="Helical" evidence="9">
    <location>
        <begin position="323"/>
        <end position="346"/>
    </location>
</feature>
<dbReference type="eggNOG" id="COG3263">
    <property type="taxonomic scope" value="Bacteria"/>
</dbReference>
<evidence type="ECO:0000256" key="3">
    <source>
        <dbReference type="ARBA" id="ARBA00022449"/>
    </source>
</evidence>
<evidence type="ECO:0000256" key="6">
    <source>
        <dbReference type="ARBA" id="ARBA00022989"/>
    </source>
</evidence>
<evidence type="ECO:0000256" key="1">
    <source>
        <dbReference type="ARBA" id="ARBA00004651"/>
    </source>
</evidence>
<feature type="domain" description="RCK C-terminal" evidence="10">
    <location>
        <begin position="388"/>
        <end position="471"/>
    </location>
</feature>
<sequence>MLLFIVSLVLISAIVAIKFSNRFGVPFLLLFFSLGISFNFLGVDFEDYVLVDEVAQLALLIIMFYGGFGTNLTLAKPVMKASILMSTLGVLFTSCFTGIFAFFVLRVSLLEALLLGSLIGSTDFASVYAILKSQNLNLKYGTASLLEVESGSNDPTAYTMTMVILALLAGGDQSIPGLILSQLVFGLGLGLGLGKLSQLIIQNISFEEDGLLSILISAIAILTFALTSLLGGNGFLAVYILGIYMGQIEYQKKPEVVFFFEGFSRIMQIGLFFLLGLLSNPQLIIQAFPYALILMLFLTFIARPLVTFALLKPLGLKNNQIILIAMAGFRGAASIAFAIMVTNYPIRLESDVFHLVFGVCLLSSLIQGSLMSFITKRVQMLDPNDTVYNTFNYYNARNQIGFIEMKIEADNPIVGQSVAELKLDLAVIVAKLIRAGKVIVPRGHTRIQAGDRLVLGGQSYFDPNGSALTEIKVAANHPWLGMALQDIEMADNELIVMMRSAQGESIVPQGDTEIHAGDKLIILRNKRT</sequence>
<evidence type="ECO:0000256" key="9">
    <source>
        <dbReference type="SAM" id="Phobius"/>
    </source>
</evidence>
<accession>E4KPW3</accession>
<dbReference type="GO" id="GO:0006813">
    <property type="term" value="P:potassium ion transport"/>
    <property type="evidence" value="ECO:0007669"/>
    <property type="project" value="InterPro"/>
</dbReference>
<dbReference type="InterPro" id="IPR006153">
    <property type="entry name" value="Cation/H_exchanger_TM"/>
</dbReference>
<feature type="transmembrane region" description="Helical" evidence="9">
    <location>
        <begin position="81"/>
        <end position="105"/>
    </location>
</feature>